<dbReference type="Proteomes" id="UP001165960">
    <property type="component" value="Unassembled WGS sequence"/>
</dbReference>
<comment type="caution">
    <text evidence="1">The sequence shown here is derived from an EMBL/GenBank/DDBJ whole genome shotgun (WGS) entry which is preliminary data.</text>
</comment>
<protein>
    <submittedName>
        <fullName evidence="1">Uncharacterized protein</fullName>
    </submittedName>
</protein>
<keyword evidence="2" id="KW-1185">Reference proteome</keyword>
<reference evidence="1" key="1">
    <citation type="submission" date="2022-04" db="EMBL/GenBank/DDBJ databases">
        <title>Genome of the entomopathogenic fungus Entomophthora muscae.</title>
        <authorList>
            <person name="Elya C."/>
            <person name="Lovett B.R."/>
            <person name="Lee E."/>
            <person name="Macias A.M."/>
            <person name="Hajek A.E."/>
            <person name="De Bivort B.L."/>
            <person name="Kasson M.T."/>
            <person name="De Fine Licht H.H."/>
            <person name="Stajich J.E."/>
        </authorList>
    </citation>
    <scope>NUCLEOTIDE SEQUENCE</scope>
    <source>
        <strain evidence="1">Berkeley</strain>
    </source>
</reference>
<evidence type="ECO:0000313" key="2">
    <source>
        <dbReference type="Proteomes" id="UP001165960"/>
    </source>
</evidence>
<accession>A0ACC2UDR5</accession>
<proteinExistence type="predicted"/>
<name>A0ACC2UDR5_9FUNG</name>
<evidence type="ECO:0000313" key="1">
    <source>
        <dbReference type="EMBL" id="KAJ9084973.1"/>
    </source>
</evidence>
<sequence>MPSPPKWTNSWQSMPLLTGSDPATPLTLITGHQNVETCPTSNNHPRPQSTSTAHIQPPGARLDPSSNLTLFGSLNADAIKCKEGSQIKALEGGVPVLGIAGPCPEMGSHLPSMVRAL</sequence>
<gene>
    <name evidence="1" type="ORF">DSO57_1018702</name>
</gene>
<organism evidence="1 2">
    <name type="scientific">Entomophthora muscae</name>
    <dbReference type="NCBI Taxonomy" id="34485"/>
    <lineage>
        <taxon>Eukaryota</taxon>
        <taxon>Fungi</taxon>
        <taxon>Fungi incertae sedis</taxon>
        <taxon>Zoopagomycota</taxon>
        <taxon>Entomophthoromycotina</taxon>
        <taxon>Entomophthoromycetes</taxon>
        <taxon>Entomophthorales</taxon>
        <taxon>Entomophthoraceae</taxon>
        <taxon>Entomophthora</taxon>
    </lineage>
</organism>
<dbReference type="EMBL" id="QTSX02000792">
    <property type="protein sequence ID" value="KAJ9084973.1"/>
    <property type="molecule type" value="Genomic_DNA"/>
</dbReference>